<feature type="chain" id="PRO_5039569099" evidence="1">
    <location>
        <begin position="30"/>
        <end position="214"/>
    </location>
</feature>
<keyword evidence="1" id="KW-0732">Signal</keyword>
<evidence type="ECO:0000313" key="3">
    <source>
        <dbReference type="Proteomes" id="UP000824072"/>
    </source>
</evidence>
<dbReference type="AlphaFoldDB" id="A0A9D1ICH1"/>
<sequence length="214" mass="24232">MKGNQTLRRLGTCLFILTFLFLPWAQAEAALKTPTAQEFQAMNLFLSNFTEIGIQTISSASPDKDLVDFAHDHMWFNSPDRYSYGTYFSGNNCRVADTNIQSTIDAYFYDAPDVDVRQTRFDYKDGYYYHQETGGWTHDCFALTTSVCSLGDNLWYISFVGFGAGEDWSNEDLSLCFEQAVQKFGAPQCCGCALVYAADLSDRSTYKMLSFSRI</sequence>
<comment type="caution">
    <text evidence="2">The sequence shown here is derived from an EMBL/GenBank/DDBJ whole genome shotgun (WGS) entry which is preliminary data.</text>
</comment>
<dbReference type="EMBL" id="DVMU01000173">
    <property type="protein sequence ID" value="HIU34410.1"/>
    <property type="molecule type" value="Genomic_DNA"/>
</dbReference>
<reference evidence="2" key="1">
    <citation type="submission" date="2020-10" db="EMBL/GenBank/DDBJ databases">
        <authorList>
            <person name="Gilroy R."/>
        </authorList>
    </citation>
    <scope>NUCLEOTIDE SEQUENCE</scope>
    <source>
        <strain evidence="2">ChiHcec3-11533</strain>
    </source>
</reference>
<dbReference type="Proteomes" id="UP000824072">
    <property type="component" value="Unassembled WGS sequence"/>
</dbReference>
<protein>
    <submittedName>
        <fullName evidence="2">Uncharacterized protein</fullName>
    </submittedName>
</protein>
<organism evidence="2 3">
    <name type="scientific">Candidatus Pullichristensenella excrementigallinarum</name>
    <dbReference type="NCBI Taxonomy" id="2840907"/>
    <lineage>
        <taxon>Bacteria</taxon>
        <taxon>Bacillati</taxon>
        <taxon>Bacillota</taxon>
        <taxon>Clostridia</taxon>
        <taxon>Candidatus Pullichristensenella</taxon>
    </lineage>
</organism>
<feature type="signal peptide" evidence="1">
    <location>
        <begin position="1"/>
        <end position="29"/>
    </location>
</feature>
<evidence type="ECO:0000256" key="1">
    <source>
        <dbReference type="SAM" id="SignalP"/>
    </source>
</evidence>
<gene>
    <name evidence="2" type="ORF">IAB02_07585</name>
</gene>
<name>A0A9D1ICH1_9FIRM</name>
<evidence type="ECO:0000313" key="2">
    <source>
        <dbReference type="EMBL" id="HIU34410.1"/>
    </source>
</evidence>
<accession>A0A9D1ICH1</accession>
<proteinExistence type="predicted"/>
<reference evidence="2" key="2">
    <citation type="journal article" date="2021" name="PeerJ">
        <title>Extensive microbial diversity within the chicken gut microbiome revealed by metagenomics and culture.</title>
        <authorList>
            <person name="Gilroy R."/>
            <person name="Ravi A."/>
            <person name="Getino M."/>
            <person name="Pursley I."/>
            <person name="Horton D.L."/>
            <person name="Alikhan N.F."/>
            <person name="Baker D."/>
            <person name="Gharbi K."/>
            <person name="Hall N."/>
            <person name="Watson M."/>
            <person name="Adriaenssens E.M."/>
            <person name="Foster-Nyarko E."/>
            <person name="Jarju S."/>
            <person name="Secka A."/>
            <person name="Antonio M."/>
            <person name="Oren A."/>
            <person name="Chaudhuri R.R."/>
            <person name="La Ragione R."/>
            <person name="Hildebrand F."/>
            <person name="Pallen M.J."/>
        </authorList>
    </citation>
    <scope>NUCLEOTIDE SEQUENCE</scope>
    <source>
        <strain evidence="2">ChiHcec3-11533</strain>
    </source>
</reference>